<dbReference type="EMBL" id="KZ819641">
    <property type="protein sequence ID" value="PWN87182.1"/>
    <property type="molecule type" value="Genomic_DNA"/>
</dbReference>
<dbReference type="CDD" id="cd05992">
    <property type="entry name" value="PB1"/>
    <property type="match status" value="1"/>
</dbReference>
<dbReference type="PROSITE" id="PS50003">
    <property type="entry name" value="PH_DOMAIN"/>
    <property type="match status" value="1"/>
</dbReference>
<dbReference type="SMART" id="SM00325">
    <property type="entry name" value="RhoGEF"/>
    <property type="match status" value="1"/>
</dbReference>
<dbReference type="GO" id="GO:0005085">
    <property type="term" value="F:guanyl-nucleotide exchange factor activity"/>
    <property type="evidence" value="ECO:0007669"/>
    <property type="project" value="InterPro"/>
</dbReference>
<dbReference type="Pfam" id="PF15411">
    <property type="entry name" value="PH_10"/>
    <property type="match status" value="1"/>
</dbReference>
<feature type="compositionally biased region" description="Low complexity" evidence="1">
    <location>
        <begin position="970"/>
        <end position="993"/>
    </location>
</feature>
<dbReference type="PANTHER" id="PTHR47339:SF1">
    <property type="entry name" value="CELL DIVISION CONTROL PROTEIN 24"/>
    <property type="match status" value="1"/>
</dbReference>
<feature type="region of interest" description="Disordered" evidence="1">
    <location>
        <begin position="147"/>
        <end position="170"/>
    </location>
</feature>
<name>A0A316YDA2_9BASI</name>
<dbReference type="InterPro" id="IPR001331">
    <property type="entry name" value="GDS_CDC24_CS"/>
</dbReference>
<dbReference type="CDD" id="cd00014">
    <property type="entry name" value="CH_SF"/>
    <property type="match status" value="1"/>
</dbReference>
<feature type="compositionally biased region" description="Polar residues" evidence="1">
    <location>
        <begin position="1017"/>
        <end position="1027"/>
    </location>
</feature>
<dbReference type="Gene3D" id="2.30.29.30">
    <property type="entry name" value="Pleckstrin-homology domain (PH domain)/Phosphotyrosine-binding domain (PTB)"/>
    <property type="match status" value="1"/>
</dbReference>
<dbReference type="SMART" id="SM00666">
    <property type="entry name" value="PB1"/>
    <property type="match status" value="1"/>
</dbReference>
<dbReference type="GO" id="GO:0031106">
    <property type="term" value="P:septin ring organization"/>
    <property type="evidence" value="ECO:0007669"/>
    <property type="project" value="TreeGrafter"/>
</dbReference>
<dbReference type="InParanoid" id="A0A316YDA2"/>
<dbReference type="InterPro" id="IPR000219">
    <property type="entry name" value="DH_dom"/>
</dbReference>
<dbReference type="CDD" id="cd13246">
    <property type="entry name" value="PH_Scd1"/>
    <property type="match status" value="1"/>
</dbReference>
<dbReference type="SUPFAM" id="SSF50729">
    <property type="entry name" value="PH domain-like"/>
    <property type="match status" value="1"/>
</dbReference>
<dbReference type="RefSeq" id="XP_025374380.1">
    <property type="nucleotide sequence ID" value="XM_025524270.1"/>
</dbReference>
<dbReference type="SUPFAM" id="SSF48065">
    <property type="entry name" value="DBL homology domain (DH-domain)"/>
    <property type="match status" value="1"/>
</dbReference>
<feature type="compositionally biased region" description="Low complexity" evidence="1">
    <location>
        <begin position="918"/>
        <end position="931"/>
    </location>
</feature>
<feature type="region of interest" description="Disordered" evidence="1">
    <location>
        <begin position="536"/>
        <end position="563"/>
    </location>
</feature>
<feature type="compositionally biased region" description="Low complexity" evidence="1">
    <location>
        <begin position="664"/>
        <end position="673"/>
    </location>
</feature>
<dbReference type="InterPro" id="IPR035899">
    <property type="entry name" value="DBL_dom_sf"/>
</dbReference>
<dbReference type="Pfam" id="PF00621">
    <property type="entry name" value="RhoGEF"/>
    <property type="match status" value="1"/>
</dbReference>
<evidence type="ECO:0008006" key="8">
    <source>
        <dbReference type="Google" id="ProtNLM"/>
    </source>
</evidence>
<dbReference type="GeneID" id="37046186"/>
<dbReference type="PROSITE" id="PS00741">
    <property type="entry name" value="DH_1"/>
    <property type="match status" value="1"/>
</dbReference>
<dbReference type="InterPro" id="IPR033511">
    <property type="entry name" value="Cdc24/Scd1_PH_dom"/>
</dbReference>
<dbReference type="OrthoDB" id="1594986at2759"/>
<dbReference type="FunFam" id="2.30.29.30:FF:000365">
    <property type="entry name" value="Related to CDC24-GTP/GDP exchange factor for Cdc42p"/>
    <property type="match status" value="1"/>
</dbReference>
<dbReference type="SMART" id="SM00233">
    <property type="entry name" value="PH"/>
    <property type="match status" value="1"/>
</dbReference>
<dbReference type="Proteomes" id="UP000245768">
    <property type="component" value="Unassembled WGS sequence"/>
</dbReference>
<feature type="compositionally biased region" description="Polar residues" evidence="1">
    <location>
        <begin position="1000"/>
        <end position="1009"/>
    </location>
</feature>
<keyword evidence="7" id="KW-1185">Reference proteome</keyword>
<dbReference type="InterPro" id="IPR010481">
    <property type="entry name" value="Cdc24/Scd1_N"/>
</dbReference>
<feature type="region of interest" description="Disordered" evidence="1">
    <location>
        <begin position="1"/>
        <end position="69"/>
    </location>
</feature>
<dbReference type="STRING" id="215250.A0A316YDA2"/>
<dbReference type="InterPro" id="IPR001849">
    <property type="entry name" value="PH_domain"/>
</dbReference>
<dbReference type="Pfam" id="PF00564">
    <property type="entry name" value="PB1"/>
    <property type="match status" value="1"/>
</dbReference>
<dbReference type="InterPro" id="IPR000270">
    <property type="entry name" value="PB1_dom"/>
</dbReference>
<accession>A0A316YDA2</accession>
<evidence type="ECO:0000259" key="3">
    <source>
        <dbReference type="PROSITE" id="PS50010"/>
    </source>
</evidence>
<dbReference type="PROSITE" id="PS50021">
    <property type="entry name" value="CH"/>
    <property type="match status" value="1"/>
</dbReference>
<dbReference type="InterPro" id="IPR001715">
    <property type="entry name" value="CH_dom"/>
</dbReference>
<proteinExistence type="predicted"/>
<dbReference type="GO" id="GO:0035556">
    <property type="term" value="P:intracellular signal transduction"/>
    <property type="evidence" value="ECO:0007669"/>
    <property type="project" value="InterPro"/>
</dbReference>
<dbReference type="Gene3D" id="1.10.418.10">
    <property type="entry name" value="Calponin-like domain"/>
    <property type="match status" value="1"/>
</dbReference>
<dbReference type="SUPFAM" id="SSF47576">
    <property type="entry name" value="Calponin-homology domain, CH-domain"/>
    <property type="match status" value="1"/>
</dbReference>
<feature type="compositionally biased region" description="Polar residues" evidence="1">
    <location>
        <begin position="815"/>
        <end position="850"/>
    </location>
</feature>
<dbReference type="SUPFAM" id="SSF54277">
    <property type="entry name" value="CAD &amp; PB1 domains"/>
    <property type="match status" value="1"/>
</dbReference>
<dbReference type="InterPro" id="IPR053026">
    <property type="entry name" value="CDC42_GEF"/>
</dbReference>
<evidence type="ECO:0000256" key="1">
    <source>
        <dbReference type="SAM" id="MobiDB-lite"/>
    </source>
</evidence>
<feature type="domain" description="PH" evidence="2">
    <location>
        <begin position="492"/>
        <end position="637"/>
    </location>
</feature>
<feature type="domain" description="Calponin-homology (CH)" evidence="4">
    <location>
        <begin position="154"/>
        <end position="264"/>
    </location>
</feature>
<dbReference type="GO" id="GO:0005634">
    <property type="term" value="C:nucleus"/>
    <property type="evidence" value="ECO:0007669"/>
    <property type="project" value="TreeGrafter"/>
</dbReference>
<feature type="compositionally biased region" description="Low complexity" evidence="1">
    <location>
        <begin position="880"/>
        <end position="890"/>
    </location>
</feature>
<gene>
    <name evidence="6" type="ORF">FA10DRAFT_289256</name>
</gene>
<dbReference type="GO" id="GO:0000935">
    <property type="term" value="C:division septum"/>
    <property type="evidence" value="ECO:0007669"/>
    <property type="project" value="TreeGrafter"/>
</dbReference>
<dbReference type="PANTHER" id="PTHR47339">
    <property type="entry name" value="CELL DIVISION CONTROL PROTEIN 24"/>
    <property type="match status" value="1"/>
</dbReference>
<dbReference type="PROSITE" id="PS51745">
    <property type="entry name" value="PB1"/>
    <property type="match status" value="1"/>
</dbReference>
<dbReference type="Pfam" id="PF06395">
    <property type="entry name" value="CDC24"/>
    <property type="match status" value="1"/>
</dbReference>
<reference evidence="6 7" key="1">
    <citation type="journal article" date="2018" name="Mol. Biol. Evol.">
        <title>Broad Genomic Sampling Reveals a Smut Pathogenic Ancestry of the Fungal Clade Ustilaginomycotina.</title>
        <authorList>
            <person name="Kijpornyongpan T."/>
            <person name="Mondo S.J."/>
            <person name="Barry K."/>
            <person name="Sandor L."/>
            <person name="Lee J."/>
            <person name="Lipzen A."/>
            <person name="Pangilinan J."/>
            <person name="LaButti K."/>
            <person name="Hainaut M."/>
            <person name="Henrissat B."/>
            <person name="Grigoriev I.V."/>
            <person name="Spatafora J.W."/>
            <person name="Aime M.C."/>
        </authorList>
    </citation>
    <scope>NUCLEOTIDE SEQUENCE [LARGE SCALE GENOMIC DNA]</scope>
    <source>
        <strain evidence="6 7">MCA 4198</strain>
    </source>
</reference>
<evidence type="ECO:0000259" key="4">
    <source>
        <dbReference type="PROSITE" id="PS50021"/>
    </source>
</evidence>
<evidence type="ECO:0000313" key="6">
    <source>
        <dbReference type="EMBL" id="PWN87182.1"/>
    </source>
</evidence>
<dbReference type="InterPro" id="IPR011993">
    <property type="entry name" value="PH-like_dom_sf"/>
</dbReference>
<feature type="domain" description="PB1" evidence="5">
    <location>
        <begin position="1041"/>
        <end position="1142"/>
    </location>
</feature>
<dbReference type="Gene3D" id="1.20.900.10">
    <property type="entry name" value="Dbl homology (DH) domain"/>
    <property type="match status" value="1"/>
</dbReference>
<evidence type="ECO:0000313" key="7">
    <source>
        <dbReference type="Proteomes" id="UP000245768"/>
    </source>
</evidence>
<dbReference type="InterPro" id="IPR053793">
    <property type="entry name" value="PB1-like"/>
</dbReference>
<feature type="compositionally biased region" description="Low complexity" evidence="1">
    <location>
        <begin position="785"/>
        <end position="799"/>
    </location>
</feature>
<dbReference type="GO" id="GO:0030010">
    <property type="term" value="P:establishment of cell polarity"/>
    <property type="evidence" value="ECO:0007669"/>
    <property type="project" value="TreeGrafter"/>
</dbReference>
<feature type="region of interest" description="Disordered" evidence="1">
    <location>
        <begin position="651"/>
        <end position="689"/>
    </location>
</feature>
<dbReference type="GO" id="GO:0043332">
    <property type="term" value="C:mating projection tip"/>
    <property type="evidence" value="ECO:0007669"/>
    <property type="project" value="TreeGrafter"/>
</dbReference>
<organism evidence="6 7">
    <name type="scientific">Acaromyces ingoldii</name>
    <dbReference type="NCBI Taxonomy" id="215250"/>
    <lineage>
        <taxon>Eukaryota</taxon>
        <taxon>Fungi</taxon>
        <taxon>Dikarya</taxon>
        <taxon>Basidiomycota</taxon>
        <taxon>Ustilaginomycotina</taxon>
        <taxon>Exobasidiomycetes</taxon>
        <taxon>Exobasidiales</taxon>
        <taxon>Cryptobasidiaceae</taxon>
        <taxon>Acaromyces</taxon>
    </lineage>
</organism>
<protein>
    <recommendedName>
        <fullName evidence="8">DH domain-containing protein</fullName>
    </recommendedName>
</protein>
<dbReference type="Gene3D" id="3.10.20.90">
    <property type="entry name" value="Phosphatidylinositol 3-kinase Catalytic Subunit, Chain A, domain 1"/>
    <property type="match status" value="1"/>
</dbReference>
<dbReference type="FunFam" id="1.20.900.10:FF:000046">
    <property type="entry name" value="Related to CDC24-GTP/GDP exchange factor for Cdc42p"/>
    <property type="match status" value="1"/>
</dbReference>
<evidence type="ECO:0000259" key="5">
    <source>
        <dbReference type="PROSITE" id="PS51745"/>
    </source>
</evidence>
<feature type="region of interest" description="Disordered" evidence="1">
    <location>
        <begin position="728"/>
        <end position="1039"/>
    </location>
</feature>
<dbReference type="GO" id="GO:0005737">
    <property type="term" value="C:cytoplasm"/>
    <property type="evidence" value="ECO:0007669"/>
    <property type="project" value="TreeGrafter"/>
</dbReference>
<dbReference type="PROSITE" id="PS50010">
    <property type="entry name" value="DH_2"/>
    <property type="match status" value="1"/>
</dbReference>
<feature type="compositionally biased region" description="Polar residues" evidence="1">
    <location>
        <begin position="891"/>
        <end position="901"/>
    </location>
</feature>
<dbReference type="InterPro" id="IPR036872">
    <property type="entry name" value="CH_dom_sf"/>
</dbReference>
<feature type="domain" description="DH" evidence="3">
    <location>
        <begin position="287"/>
        <end position="468"/>
    </location>
</feature>
<evidence type="ECO:0000259" key="2">
    <source>
        <dbReference type="PROSITE" id="PS50003"/>
    </source>
</evidence>
<sequence>MAVSTASAFRPGRKQSVSSANAPYLDSPSMPPPPPLSSSSHHTPNGILPPHAHAHSHSQTPSPAPTPLSAASIASSVTLRSPSDGGIGSSLISPGGAPVAANTIGNKPAVAGSSLYQACLSLRERLWCVPGFGDAFLLPQADEASPVLAQPEASSPPSPKTTTTTRMQPSDPVSQLWKCFRTGAPLCWLMNQLGPATVLQISSDPSRSNANECKKQVAKFIIALKAELGWDPDDIFTVSQLYLNDTNGFVKVVKTISKLLDVFEQRGLLTEAPKTADADEFEKPSDERTWIVRELLSTERKYVQDLEVLQSYARALAQNDIIPTDTIHHLFGNLNTLVDVQRRFLICVEENARRPADEQHFGHVFQTMESDFAVYEPFCANYAQALDIINTEAPNLTQLRGLPGSDGCYLDPSYELPTFLIKPVQRICKYPLLLEQLLKKSGEDAPNYAELSDGITVIRRITDKVNETRRLQENIQLVRDLETRVDDWKGHTINTFGNLLLSDVFMVSKSDTEREYHVYLFEKILLCCKEVLPNQPKKGSKSNSLLKQKQTVTPTPPGKKPKTQLQLKGRIFINNVTGAFSASNSKVGSMLGTTPASGQYALQVWWRGDVDQESFSLRCKNEEQLKQWQAAITRLIEDINQRRQHMAAHYSQTGGISPGSINMAGAGANGRRNTGSSLGHGPSIFPQTPLTEVAPAFPFTRTDSQSSHRGLSNAGTASAAVAAAVAASGDDESGFEPASGRGTPLGGRYSQPAEQRERQMSLTAESRPRARTEDQEGSLMSQWRSHSPAMQPSMPASSANYPYGQGQGHPPLPRGSSSSSNMDLPGTASQQSHPTLSTQQIRKASSSRQLRQPGYATIQGGYPRPPRQAAFNGGVGGGSSSSNGIDMSSSDVDSPSEQLESLSFGPRSNLHRGSETSAQAAAAAAAAAQAAMHTRSRSASNPAQYASPLPMAPPPPMPRGPYVHTSINEQQQQQHQQQQHQQQPPASHPIQHQLNDKRFSSSSISTLDSARSGHSRPGSTAASSPITLSGGSSGGSVSSSAIKLNVTYEGERVVVVTLAQISYADLVEKISKKLRQVFFSSSPSSSSGSASHQHLAAQNLKIRYVDEDGDKVWMGNDDDVQMAFEAARNGGQEGVELIVVNSAS</sequence>
<dbReference type="AlphaFoldDB" id="A0A316YDA2"/>
<dbReference type="CDD" id="cd00160">
    <property type="entry name" value="RhoGEF"/>
    <property type="match status" value="1"/>
</dbReference>
<feature type="compositionally biased region" description="Pro residues" evidence="1">
    <location>
        <begin position="950"/>
        <end position="959"/>
    </location>
</feature>